<feature type="binding site" evidence="14">
    <location>
        <position position="166"/>
    </location>
    <ligand>
        <name>[4Fe-4S] cluster</name>
        <dbReference type="ChEBI" id="CHEBI:49883"/>
        <note>4Fe-4S-S-AdoMet</note>
    </ligand>
</feature>
<dbReference type="GO" id="GO:0046872">
    <property type="term" value="F:metal ion binding"/>
    <property type="evidence" value="ECO:0007669"/>
    <property type="project" value="UniProtKB-KW"/>
</dbReference>
<keyword evidence="8" id="KW-0949">S-adenosyl-L-methionine</keyword>
<evidence type="ECO:0000313" key="17">
    <source>
        <dbReference type="EMBL" id="NJB68300.1"/>
    </source>
</evidence>
<evidence type="ECO:0000256" key="11">
    <source>
        <dbReference type="ARBA" id="ARBA00023004"/>
    </source>
</evidence>
<dbReference type="CDD" id="cd01335">
    <property type="entry name" value="Radical_SAM"/>
    <property type="match status" value="1"/>
</dbReference>
<evidence type="ECO:0000256" key="10">
    <source>
        <dbReference type="ARBA" id="ARBA00022898"/>
    </source>
</evidence>
<keyword evidence="11" id="KW-0408">Iron</keyword>
<comment type="cofactor">
    <cofactor evidence="2 15">
        <name>pyridoxal 5'-phosphate</name>
        <dbReference type="ChEBI" id="CHEBI:597326"/>
    </cofactor>
</comment>
<dbReference type="InterPro" id="IPR003739">
    <property type="entry name" value="Lys_aminomutase/Glu_NH3_mut"/>
</dbReference>
<dbReference type="InterPro" id="IPR025895">
    <property type="entry name" value="LAM_C_dom"/>
</dbReference>
<evidence type="ECO:0000256" key="5">
    <source>
        <dbReference type="ARBA" id="ARBA00012144"/>
    </source>
</evidence>
<keyword evidence="12 14" id="KW-0411">Iron-sulfur</keyword>
<proteinExistence type="inferred from homology"/>
<evidence type="ECO:0000256" key="13">
    <source>
        <dbReference type="ARBA" id="ARBA00023235"/>
    </source>
</evidence>
<protein>
    <recommendedName>
        <fullName evidence="6">L-lysine 2,3-aminomutase</fullName>
        <ecNumber evidence="5">5.4.3.2</ecNumber>
    </recommendedName>
</protein>
<dbReference type="Gene3D" id="6.10.140.1170">
    <property type="match status" value="1"/>
</dbReference>
<feature type="binding site" evidence="14">
    <location>
        <position position="163"/>
    </location>
    <ligand>
        <name>[4Fe-4S] cluster</name>
        <dbReference type="ChEBI" id="CHEBI:49883"/>
        <note>4Fe-4S-S-AdoMet</note>
    </ligand>
</feature>
<dbReference type="PANTHER" id="PTHR30538:SF1">
    <property type="entry name" value="L-LYSINE 2,3-AMINOMUTASE"/>
    <property type="match status" value="1"/>
</dbReference>
<dbReference type="InterPro" id="IPR058240">
    <property type="entry name" value="rSAM_sf"/>
</dbReference>
<dbReference type="GO" id="GO:0051539">
    <property type="term" value="F:4 iron, 4 sulfur cluster binding"/>
    <property type="evidence" value="ECO:0007669"/>
    <property type="project" value="UniProtKB-KW"/>
</dbReference>
<keyword evidence="7 14" id="KW-0004">4Fe-4S</keyword>
<evidence type="ECO:0000256" key="12">
    <source>
        <dbReference type="ARBA" id="ARBA00023014"/>
    </source>
</evidence>
<dbReference type="Gene3D" id="3.20.20.70">
    <property type="entry name" value="Aldolase class I"/>
    <property type="match status" value="1"/>
</dbReference>
<feature type="modified residue" description="N6-(pyridoxal phosphate)lysine" evidence="15">
    <location>
        <position position="372"/>
    </location>
</feature>
<dbReference type="EC" id="5.4.3.2" evidence="5"/>
<dbReference type="SUPFAM" id="SSF102114">
    <property type="entry name" value="Radical SAM enzymes"/>
    <property type="match status" value="1"/>
</dbReference>
<reference evidence="17 18" key="1">
    <citation type="submission" date="2020-03" db="EMBL/GenBank/DDBJ databases">
        <title>Genomic Encyclopedia of Type Strains, Phase IV (KMG-IV): sequencing the most valuable type-strain genomes for metagenomic binning, comparative biology and taxonomic classification.</title>
        <authorList>
            <person name="Goeker M."/>
        </authorList>
    </citation>
    <scope>NUCLEOTIDE SEQUENCE [LARGE SCALE GENOMIC DNA]</scope>
    <source>
        <strain evidence="17 18">DSM 24233</strain>
    </source>
</reference>
<comment type="similarity">
    <text evidence="4">Belongs to the radical SAM superfamily. KamA family.</text>
</comment>
<evidence type="ECO:0000256" key="14">
    <source>
        <dbReference type="PIRSR" id="PIRSR004911-1"/>
    </source>
</evidence>
<accession>A0A846QMQ2</accession>
<dbReference type="InterPro" id="IPR007197">
    <property type="entry name" value="rSAM"/>
</dbReference>
<dbReference type="NCBIfam" id="TIGR00238">
    <property type="entry name" value="KamA family radical SAM protein"/>
    <property type="match status" value="1"/>
</dbReference>
<dbReference type="SFLD" id="SFLDG01070">
    <property type="entry name" value="PLP-dependent"/>
    <property type="match status" value="1"/>
</dbReference>
<dbReference type="EMBL" id="JAATJA010000002">
    <property type="protein sequence ID" value="NJB68300.1"/>
    <property type="molecule type" value="Genomic_DNA"/>
</dbReference>
<dbReference type="Pfam" id="PF04055">
    <property type="entry name" value="Radical_SAM"/>
    <property type="match status" value="1"/>
</dbReference>
<dbReference type="GO" id="GO:0050066">
    <property type="term" value="F:L-lysine 2,3-aminomutase activity"/>
    <property type="evidence" value="ECO:0007669"/>
    <property type="project" value="UniProtKB-EC"/>
</dbReference>
<evidence type="ECO:0000256" key="2">
    <source>
        <dbReference type="ARBA" id="ARBA00001933"/>
    </source>
</evidence>
<keyword evidence="13 17" id="KW-0413">Isomerase</keyword>
<comment type="caution">
    <text evidence="17">The sequence shown here is derived from an EMBL/GenBank/DDBJ whole genome shotgun (WGS) entry which is preliminary data.</text>
</comment>
<evidence type="ECO:0000256" key="3">
    <source>
        <dbReference type="ARBA" id="ARBA00001966"/>
    </source>
</evidence>
<dbReference type="SFLD" id="SFLDS00029">
    <property type="entry name" value="Radical_SAM"/>
    <property type="match status" value="1"/>
</dbReference>
<feature type="binding site" evidence="14">
    <location>
        <position position="159"/>
    </location>
    <ligand>
        <name>[4Fe-4S] cluster</name>
        <dbReference type="ChEBI" id="CHEBI:49883"/>
        <note>4Fe-4S-S-AdoMet</note>
    </ligand>
</feature>
<dbReference type="PROSITE" id="PS51918">
    <property type="entry name" value="RADICAL_SAM"/>
    <property type="match status" value="1"/>
</dbReference>
<evidence type="ECO:0000313" key="18">
    <source>
        <dbReference type="Proteomes" id="UP000580856"/>
    </source>
</evidence>
<dbReference type="Proteomes" id="UP000580856">
    <property type="component" value="Unassembled WGS sequence"/>
</dbReference>
<name>A0A846QMQ2_9BACT</name>
<evidence type="ECO:0000256" key="1">
    <source>
        <dbReference type="ARBA" id="ARBA00000911"/>
    </source>
</evidence>
<evidence type="ECO:0000256" key="6">
    <source>
        <dbReference type="ARBA" id="ARBA00022363"/>
    </source>
</evidence>
<evidence type="ECO:0000256" key="8">
    <source>
        <dbReference type="ARBA" id="ARBA00022691"/>
    </source>
</evidence>
<comment type="cofactor">
    <cofactor evidence="3">
        <name>[4Fe-4S] cluster</name>
        <dbReference type="ChEBI" id="CHEBI:49883"/>
    </cofactor>
</comment>
<keyword evidence="10 15" id="KW-0663">Pyridoxal phosphate</keyword>
<dbReference type="Pfam" id="PF12544">
    <property type="entry name" value="LAM_C"/>
    <property type="match status" value="1"/>
</dbReference>
<evidence type="ECO:0000256" key="15">
    <source>
        <dbReference type="PIRSR" id="PIRSR603739-50"/>
    </source>
</evidence>
<gene>
    <name evidence="17" type="ORF">GGQ74_001973</name>
</gene>
<feature type="domain" description="Radical SAM core" evidence="16">
    <location>
        <begin position="145"/>
        <end position="360"/>
    </location>
</feature>
<comment type="catalytic activity">
    <reaction evidence="1">
        <text>L-lysine = (3S)-3,6-diaminohexanoate</text>
        <dbReference type="Rhea" id="RHEA:19177"/>
        <dbReference type="ChEBI" id="CHEBI:32551"/>
        <dbReference type="ChEBI" id="CHEBI:57434"/>
        <dbReference type="EC" id="5.4.3.2"/>
    </reaction>
</comment>
<keyword evidence="9 14" id="KW-0479">Metal-binding</keyword>
<dbReference type="AlphaFoldDB" id="A0A846QMQ2"/>
<dbReference type="SFLD" id="SFLDF00283">
    <property type="entry name" value="L-lysine_2_3-aminomutase_(LAM"/>
    <property type="match status" value="1"/>
</dbReference>
<evidence type="ECO:0000259" key="16">
    <source>
        <dbReference type="PROSITE" id="PS51918"/>
    </source>
</evidence>
<organism evidence="17 18">
    <name type="scientific">Desulfobaculum xiamenense</name>
    <dbReference type="NCBI Taxonomy" id="995050"/>
    <lineage>
        <taxon>Bacteria</taxon>
        <taxon>Pseudomonadati</taxon>
        <taxon>Thermodesulfobacteriota</taxon>
        <taxon>Desulfovibrionia</taxon>
        <taxon>Desulfovibrionales</taxon>
        <taxon>Desulfovibrionaceae</taxon>
        <taxon>Desulfobaculum</taxon>
    </lineage>
</organism>
<dbReference type="InterPro" id="IPR022459">
    <property type="entry name" value="Lysine_aminomutase"/>
</dbReference>
<sequence length="414" mass="46407">MARVSDARGTIESDARAARRKAMVKVEVPVINKTARAFRDAHFPGVDDATWNDWRWQVRNRLSTVEDFRRMLGVNALEAEAIAMQGLRLPVAVTPYYASLLTGLDCSEALRRCVIPAAAELDRSYGECGDPLAEDHDSPVPGIVHRYPDRVLFIATDICSTYCRYCTRSRLVGRKETRALRTRVWDQAIDYVRRTPQVRDVLVSGGDPFLLPDSALEYILSRLRAIPHVEMLRLGTKTPMVLPQRITPALVRMLKRYHPLFVSIHCTHPGELTPEAGQACARLADAGIPLGSQTVLLSGVNDNTETMLALMRGLLKNRVRPYYLYQCDQVEGTAHFRTPLSRGIEIMRGLRGFTSGYAIPHFVVDLPGGGGKTPVLPEYFQGRDGDELIFKNYEGREFRTLDPLPSADTDADRR</sequence>
<evidence type="ECO:0000256" key="4">
    <source>
        <dbReference type="ARBA" id="ARBA00008703"/>
    </source>
</evidence>
<keyword evidence="18" id="KW-1185">Reference proteome</keyword>
<dbReference type="InterPro" id="IPR013785">
    <property type="entry name" value="Aldolase_TIM"/>
</dbReference>
<evidence type="ECO:0000256" key="9">
    <source>
        <dbReference type="ARBA" id="ARBA00022723"/>
    </source>
</evidence>
<evidence type="ECO:0000256" key="7">
    <source>
        <dbReference type="ARBA" id="ARBA00022485"/>
    </source>
</evidence>
<dbReference type="PANTHER" id="PTHR30538">
    <property type="entry name" value="LYSINE 2,3-AMINOMUTASE-RELATED"/>
    <property type="match status" value="1"/>
</dbReference>
<dbReference type="PIRSF" id="PIRSF004911">
    <property type="entry name" value="DUF160"/>
    <property type="match status" value="1"/>
</dbReference>
<dbReference type="RefSeq" id="WP_209280145.1">
    <property type="nucleotide sequence ID" value="NZ_JAATJA010000002.1"/>
</dbReference>